<dbReference type="InterPro" id="IPR023614">
    <property type="entry name" value="Porin_dom_sf"/>
</dbReference>
<dbReference type="EMBL" id="VISQ01000001">
    <property type="protein sequence ID" value="TVZ69189.1"/>
    <property type="molecule type" value="Genomic_DNA"/>
</dbReference>
<comment type="similarity">
    <text evidence="1">Belongs to the outer membrane porin (Opr) (TC 1.B.25) family.</text>
</comment>
<evidence type="ECO:0000256" key="1">
    <source>
        <dbReference type="ARBA" id="ARBA00009075"/>
    </source>
</evidence>
<evidence type="ECO:0000256" key="2">
    <source>
        <dbReference type="ARBA" id="ARBA00022448"/>
    </source>
</evidence>
<dbReference type="GO" id="GO:0015288">
    <property type="term" value="F:porin activity"/>
    <property type="evidence" value="ECO:0007669"/>
    <property type="project" value="TreeGrafter"/>
</dbReference>
<dbReference type="AlphaFoldDB" id="A0A559T3K9"/>
<dbReference type="InterPro" id="IPR005318">
    <property type="entry name" value="OM_porin_bac"/>
</dbReference>
<keyword evidence="3 4" id="KW-0732">Signal</keyword>
<dbReference type="OrthoDB" id="9151008at2"/>
<accession>A0A559T3K9</accession>
<evidence type="ECO:0000256" key="3">
    <source>
        <dbReference type="ARBA" id="ARBA00022729"/>
    </source>
</evidence>
<feature type="chain" id="PRO_5021757931" evidence="4">
    <location>
        <begin position="22"/>
        <end position="437"/>
    </location>
</feature>
<reference evidence="5" key="1">
    <citation type="submission" date="2019-06" db="EMBL/GenBank/DDBJ databases">
        <authorList>
            <person name="Deangelis K."/>
            <person name="Huntemann M."/>
            <person name="Clum A."/>
            <person name="Pillay M."/>
            <person name="Palaniappan K."/>
            <person name="Varghese N."/>
            <person name="Mikhailova N."/>
            <person name="Stamatis D."/>
            <person name="Reddy T."/>
            <person name="Daum C."/>
            <person name="Shapiro N."/>
            <person name="Ivanova N."/>
            <person name="Kyrpides N."/>
            <person name="Woyke T."/>
        </authorList>
    </citation>
    <scope>NUCLEOTIDE SEQUENCE [LARGE SCALE GENOMIC DNA]</scope>
    <source>
        <strain evidence="5">128R</strain>
    </source>
</reference>
<dbReference type="PANTHER" id="PTHR34596">
    <property type="entry name" value="CHITOPORIN"/>
    <property type="match status" value="1"/>
</dbReference>
<dbReference type="Gene3D" id="2.40.160.10">
    <property type="entry name" value="Porin"/>
    <property type="match status" value="1"/>
</dbReference>
<dbReference type="Pfam" id="PF03573">
    <property type="entry name" value="OprD"/>
    <property type="match status" value="1"/>
</dbReference>
<evidence type="ECO:0000313" key="5">
    <source>
        <dbReference type="EMBL" id="TVZ69189.1"/>
    </source>
</evidence>
<proteinExistence type="inferred from homology"/>
<evidence type="ECO:0000256" key="4">
    <source>
        <dbReference type="SAM" id="SignalP"/>
    </source>
</evidence>
<reference evidence="5" key="2">
    <citation type="submission" date="2019-08" db="EMBL/GenBank/DDBJ databases">
        <title>Investigation of anaerobic lignin degradation for improved lignocellulosic biofuels.</title>
        <authorList>
            <person name="Deangelis K.PhD."/>
        </authorList>
    </citation>
    <scope>NUCLEOTIDE SEQUENCE [LARGE SCALE GENOMIC DNA]</scope>
    <source>
        <strain evidence="5">128R</strain>
    </source>
</reference>
<dbReference type="GO" id="GO:0016020">
    <property type="term" value="C:membrane"/>
    <property type="evidence" value="ECO:0007669"/>
    <property type="project" value="InterPro"/>
</dbReference>
<feature type="signal peptide" evidence="4">
    <location>
        <begin position="1"/>
        <end position="21"/>
    </location>
</feature>
<name>A0A559T3K9_SERFO</name>
<organism evidence="5">
    <name type="scientific">Serratia fonticola</name>
    <dbReference type="NCBI Taxonomy" id="47917"/>
    <lineage>
        <taxon>Bacteria</taxon>
        <taxon>Pseudomonadati</taxon>
        <taxon>Pseudomonadota</taxon>
        <taxon>Gammaproteobacteria</taxon>
        <taxon>Enterobacterales</taxon>
        <taxon>Yersiniaceae</taxon>
        <taxon>Serratia</taxon>
    </lineage>
</organism>
<comment type="caution">
    <text evidence="5">The sequence shown here is derived from an EMBL/GenBank/DDBJ whole genome shotgun (WGS) entry which is preliminary data.</text>
</comment>
<sequence>MKNSASWYFIVISLLSTGAQAADESFLSSPFFSDSQAELSLKNYWKYLKEDAANPKEVHNAWGQGVALGYQSGYLADIIGVNLDYYSAVKLGASDYFNTRGVLYNNGPGNNKNNAAGYSKIGQRYVKLKGDVGGAALNAQAGWQTLRNYGVISNSTRLSPTTYLGWSGGVAGAGLSLRGAYVERSMDRNSPDSLRLQTNDGRYINHLASGELGYESKTFNGQLAYGESQNYLRRQIVRMGLKANEKLSLGSQIYTTQALDDYKQMALGKRNFDRHANHYAFDAKWQEPLWSLKLGVAHTRAPKGGGELGFYPRHMSKNSRGTFTSMAYAGEDYMRDGETMMAAIAEYRITPEFTAGLTGNVGQFSYQGAAVRTGEINVFGRWVPTHPKLKNLTVFGMAGPGWSYKNVNKTPVLADGHYQTSHSLSAEFIAEYRFKLF</sequence>
<dbReference type="PANTHER" id="PTHR34596:SF2">
    <property type="entry name" value="CHITOPORIN"/>
    <property type="match status" value="1"/>
</dbReference>
<gene>
    <name evidence="5" type="ORF">FHU10_1684</name>
</gene>
<protein>
    <submittedName>
        <fullName evidence="5">Outer membrane OprD family porin</fullName>
    </submittedName>
</protein>
<keyword evidence="2" id="KW-0813">Transport</keyword>